<feature type="region of interest" description="Disordered" evidence="1">
    <location>
        <begin position="210"/>
        <end position="260"/>
    </location>
</feature>
<feature type="compositionally biased region" description="Acidic residues" evidence="1">
    <location>
        <begin position="241"/>
        <end position="260"/>
    </location>
</feature>
<name>A0ABR1LY50_9PEZI</name>
<accession>A0ABR1LY50</accession>
<protein>
    <submittedName>
        <fullName evidence="2">Uncharacterized protein</fullName>
    </submittedName>
</protein>
<dbReference type="Proteomes" id="UP001360953">
    <property type="component" value="Unassembled WGS sequence"/>
</dbReference>
<proteinExistence type="predicted"/>
<dbReference type="RefSeq" id="XP_066657357.1">
    <property type="nucleotide sequence ID" value="XM_066795263.1"/>
</dbReference>
<dbReference type="GeneID" id="92028169"/>
<sequence length="260" mass="29288">MPPPACSISKQTAAAYCRASHSPYHQTRRWLVQPPTAPIPAASQHLYSPGYALHRPTIPYLISHPTLSVSVATRQLISGISSPSRHNVLGHSFQLHTGVARNADTTLGSCHWSYKGMMATMQSCIHQLYEWGRILAIRTDPKTYHSPFWPWFRRDPTPEIMRQILEQQSPTKHEEDQEQVPMLPPPPSLAITRLPTPEPPLFPSVLFNQIEHTASGPDAGRAPAVEHDNMTGAGRNNNDKDVEEEEEKEEEEKEEKEEEL</sequence>
<evidence type="ECO:0000256" key="1">
    <source>
        <dbReference type="SAM" id="MobiDB-lite"/>
    </source>
</evidence>
<reference evidence="2 3" key="1">
    <citation type="submission" date="2024-04" db="EMBL/GenBank/DDBJ databases">
        <title>Phyllosticta paracitricarpa is synonymous to the EU quarantine fungus P. citricarpa based on phylogenomic analyses.</title>
        <authorList>
            <consortium name="Lawrence Berkeley National Laboratory"/>
            <person name="Van ingen-buijs V.A."/>
            <person name="Van westerhoven A.C."/>
            <person name="Haridas S."/>
            <person name="Skiadas P."/>
            <person name="Martin F."/>
            <person name="Groenewald J.Z."/>
            <person name="Crous P.W."/>
            <person name="Seidl M.F."/>
        </authorList>
    </citation>
    <scope>NUCLEOTIDE SEQUENCE [LARGE SCALE GENOMIC DNA]</scope>
    <source>
        <strain evidence="2 3">CPC 17464</strain>
    </source>
</reference>
<keyword evidence="3" id="KW-1185">Reference proteome</keyword>
<dbReference type="EMBL" id="JBBPEH010000004">
    <property type="protein sequence ID" value="KAK7540086.1"/>
    <property type="molecule type" value="Genomic_DNA"/>
</dbReference>
<gene>
    <name evidence="2" type="ORF">J3D65DRAFT_310565</name>
</gene>
<organism evidence="2 3">
    <name type="scientific">Phyllosticta citribraziliensis</name>
    <dbReference type="NCBI Taxonomy" id="989973"/>
    <lineage>
        <taxon>Eukaryota</taxon>
        <taxon>Fungi</taxon>
        <taxon>Dikarya</taxon>
        <taxon>Ascomycota</taxon>
        <taxon>Pezizomycotina</taxon>
        <taxon>Dothideomycetes</taxon>
        <taxon>Dothideomycetes incertae sedis</taxon>
        <taxon>Botryosphaeriales</taxon>
        <taxon>Phyllostictaceae</taxon>
        <taxon>Phyllosticta</taxon>
    </lineage>
</organism>
<comment type="caution">
    <text evidence="2">The sequence shown here is derived from an EMBL/GenBank/DDBJ whole genome shotgun (WGS) entry which is preliminary data.</text>
</comment>
<evidence type="ECO:0000313" key="2">
    <source>
        <dbReference type="EMBL" id="KAK7540086.1"/>
    </source>
</evidence>
<evidence type="ECO:0000313" key="3">
    <source>
        <dbReference type="Proteomes" id="UP001360953"/>
    </source>
</evidence>